<keyword evidence="1" id="KW-1133">Transmembrane helix</keyword>
<accession>A0A3P8LIM6</accession>
<evidence type="ECO:0000313" key="3">
    <source>
        <dbReference type="EMBL" id="VDR42372.1"/>
    </source>
</evidence>
<organism evidence="3 4">
    <name type="scientific">Mycoplasmopsis caviae</name>
    <dbReference type="NCBI Taxonomy" id="55603"/>
    <lineage>
        <taxon>Bacteria</taxon>
        <taxon>Bacillati</taxon>
        <taxon>Mycoplasmatota</taxon>
        <taxon>Mycoplasmoidales</taxon>
        <taxon>Metamycoplasmataceae</taxon>
        <taxon>Mycoplasmopsis</taxon>
    </lineage>
</organism>
<dbReference type="Proteomes" id="UP000280036">
    <property type="component" value="Unassembled WGS sequence"/>
</dbReference>
<evidence type="ECO:0000313" key="4">
    <source>
        <dbReference type="Proteomes" id="UP000280036"/>
    </source>
</evidence>
<evidence type="ECO:0000313" key="2">
    <source>
        <dbReference type="EMBL" id="UUD34766.1"/>
    </source>
</evidence>
<keyword evidence="5" id="KW-1185">Reference proteome</keyword>
<proteinExistence type="predicted"/>
<dbReference type="RefSeq" id="WP_126118562.1">
    <property type="nucleotide sequence ID" value="NZ_CP101806.1"/>
</dbReference>
<dbReference type="EMBL" id="UZVY01000001">
    <property type="protein sequence ID" value="VDR42372.1"/>
    <property type="molecule type" value="Genomic_DNA"/>
</dbReference>
<keyword evidence="1" id="KW-0812">Transmembrane</keyword>
<feature type="transmembrane region" description="Helical" evidence="1">
    <location>
        <begin position="34"/>
        <end position="61"/>
    </location>
</feature>
<reference evidence="3 4" key="1">
    <citation type="submission" date="2018-12" db="EMBL/GenBank/DDBJ databases">
        <authorList>
            <consortium name="Pathogen Informatics"/>
        </authorList>
    </citation>
    <scope>NUCLEOTIDE SEQUENCE [LARGE SCALE GENOMIC DNA]</scope>
    <source>
        <strain evidence="3 4">NCTC10126</strain>
    </source>
</reference>
<feature type="transmembrane region" description="Helical" evidence="1">
    <location>
        <begin position="108"/>
        <end position="133"/>
    </location>
</feature>
<evidence type="ECO:0000256" key="1">
    <source>
        <dbReference type="SAM" id="Phobius"/>
    </source>
</evidence>
<dbReference type="AlphaFoldDB" id="A0A3P8LIM6"/>
<dbReference type="Proteomes" id="UP001058569">
    <property type="component" value="Chromosome"/>
</dbReference>
<gene>
    <name evidence="3" type="ORF">NCTC10126_00894</name>
    <name evidence="2" type="ORF">NPA07_03000</name>
</gene>
<feature type="transmembrane region" description="Helical" evidence="1">
    <location>
        <begin position="7"/>
        <end position="28"/>
    </location>
</feature>
<dbReference type="OrthoDB" id="9975001at2"/>
<evidence type="ECO:0000313" key="5">
    <source>
        <dbReference type="Proteomes" id="UP001058569"/>
    </source>
</evidence>
<name>A0A3P8LIM6_9BACT</name>
<dbReference type="EMBL" id="CP101806">
    <property type="protein sequence ID" value="UUD34766.1"/>
    <property type="molecule type" value="Genomic_DNA"/>
</dbReference>
<sequence>MKKQSSAFVGVSLLQTSIIIVLFVIGMIEAIKGAGFGLLIYGAVGFTLALQIVILFFAFVFKKTGNSGKIGTLLIIFLFLMLAATIISLSYTICFTQGANIKPNGQQVFGIVSSILTWTLAVPYLVCTIIFSIKSK</sequence>
<protein>
    <submittedName>
        <fullName evidence="3">Uncharacterized protein</fullName>
    </submittedName>
</protein>
<feature type="transmembrane region" description="Helical" evidence="1">
    <location>
        <begin position="73"/>
        <end position="93"/>
    </location>
</feature>
<keyword evidence="1" id="KW-0472">Membrane</keyword>
<reference evidence="2" key="2">
    <citation type="submission" date="2022-07" db="EMBL/GenBank/DDBJ databases">
        <title>Complete genome of Mycoplasma caviae type strain G122.</title>
        <authorList>
            <person name="Spergser J."/>
        </authorList>
    </citation>
    <scope>NUCLEOTIDE SEQUENCE</scope>
    <source>
        <strain evidence="2">G122</strain>
    </source>
</reference>